<evidence type="ECO:0000256" key="4">
    <source>
        <dbReference type="ARBA" id="ARBA00022759"/>
    </source>
</evidence>
<evidence type="ECO:0000313" key="9">
    <source>
        <dbReference type="Proteomes" id="UP000325315"/>
    </source>
</evidence>
<reference evidence="9" key="1">
    <citation type="journal article" date="2019" name="Plant Biotechnol. J.">
        <title>Genome sequencing of the Australian wild diploid species Gossypium australe highlights disease resistance and delayed gland morphogenesis.</title>
        <authorList>
            <person name="Cai Y."/>
            <person name="Cai X."/>
            <person name="Wang Q."/>
            <person name="Wang P."/>
            <person name="Zhang Y."/>
            <person name="Cai C."/>
            <person name="Xu Y."/>
            <person name="Wang K."/>
            <person name="Zhou Z."/>
            <person name="Wang C."/>
            <person name="Geng S."/>
            <person name="Li B."/>
            <person name="Dong Q."/>
            <person name="Hou Y."/>
            <person name="Wang H."/>
            <person name="Ai P."/>
            <person name="Liu Z."/>
            <person name="Yi F."/>
            <person name="Sun M."/>
            <person name="An G."/>
            <person name="Cheng J."/>
            <person name="Zhang Y."/>
            <person name="Shi Q."/>
            <person name="Xie Y."/>
            <person name="Shi X."/>
            <person name="Chang Y."/>
            <person name="Huang F."/>
            <person name="Chen Y."/>
            <person name="Hong S."/>
            <person name="Mi L."/>
            <person name="Sun Q."/>
            <person name="Zhang L."/>
            <person name="Zhou B."/>
            <person name="Peng R."/>
            <person name="Zhang X."/>
            <person name="Liu F."/>
        </authorList>
    </citation>
    <scope>NUCLEOTIDE SEQUENCE [LARGE SCALE GENOMIC DNA]</scope>
    <source>
        <strain evidence="9">cv. PA1801</strain>
    </source>
</reference>
<keyword evidence="1" id="KW-0808">Transferase</keyword>
<dbReference type="InterPro" id="IPR041373">
    <property type="entry name" value="RT_RNaseH"/>
</dbReference>
<dbReference type="Pfam" id="PF17917">
    <property type="entry name" value="RT_RNaseH"/>
    <property type="match status" value="1"/>
</dbReference>
<evidence type="ECO:0000256" key="1">
    <source>
        <dbReference type="ARBA" id="ARBA00022679"/>
    </source>
</evidence>
<dbReference type="InterPro" id="IPR043502">
    <property type="entry name" value="DNA/RNA_pol_sf"/>
</dbReference>
<keyword evidence="2" id="KW-0548">Nucleotidyltransferase</keyword>
<evidence type="ECO:0000256" key="3">
    <source>
        <dbReference type="ARBA" id="ARBA00022722"/>
    </source>
</evidence>
<dbReference type="GO" id="GO:0016787">
    <property type="term" value="F:hydrolase activity"/>
    <property type="evidence" value="ECO:0007669"/>
    <property type="project" value="UniProtKB-KW"/>
</dbReference>
<keyword evidence="9" id="KW-1185">Reference proteome</keyword>
<evidence type="ECO:0000259" key="7">
    <source>
        <dbReference type="Pfam" id="PF17917"/>
    </source>
</evidence>
<protein>
    <submittedName>
        <fullName evidence="8">Integrase, catalytic core</fullName>
    </submittedName>
</protein>
<dbReference type="Proteomes" id="UP000325315">
    <property type="component" value="Unassembled WGS sequence"/>
</dbReference>
<dbReference type="AlphaFoldDB" id="A0A5B6WIK3"/>
<dbReference type="GO" id="GO:0003964">
    <property type="term" value="F:RNA-directed DNA polymerase activity"/>
    <property type="evidence" value="ECO:0007669"/>
    <property type="project" value="UniProtKB-KW"/>
</dbReference>
<gene>
    <name evidence="8" type="ORF">EPI10_021138</name>
</gene>
<name>A0A5B6WIK3_9ROSI</name>
<keyword evidence="3" id="KW-0540">Nuclease</keyword>
<comment type="caution">
    <text evidence="8">The sequence shown here is derived from an EMBL/GenBank/DDBJ whole genome shotgun (WGS) entry which is preliminary data.</text>
</comment>
<evidence type="ECO:0000256" key="6">
    <source>
        <dbReference type="ARBA" id="ARBA00022918"/>
    </source>
</evidence>
<evidence type="ECO:0000256" key="2">
    <source>
        <dbReference type="ARBA" id="ARBA00022695"/>
    </source>
</evidence>
<keyword evidence="4" id="KW-0255">Endonuclease</keyword>
<evidence type="ECO:0000313" key="8">
    <source>
        <dbReference type="EMBL" id="KAA3480722.1"/>
    </source>
</evidence>
<keyword evidence="6" id="KW-0695">RNA-directed DNA polymerase</keyword>
<sequence length="82" mass="9730">MLLLNGQKSKPPCKRSQNLERNSLCTAMLCLMLKSHEKNYPTHDLELAAIWHHLYDEKYYVFTDQKGLNYLMSQKELNLRQC</sequence>
<proteinExistence type="predicted"/>
<dbReference type="GO" id="GO:0004519">
    <property type="term" value="F:endonuclease activity"/>
    <property type="evidence" value="ECO:0007669"/>
    <property type="project" value="UniProtKB-KW"/>
</dbReference>
<dbReference type="SUPFAM" id="SSF56672">
    <property type="entry name" value="DNA/RNA polymerases"/>
    <property type="match status" value="1"/>
</dbReference>
<dbReference type="EMBL" id="SMMG02000003">
    <property type="protein sequence ID" value="KAA3480722.1"/>
    <property type="molecule type" value="Genomic_DNA"/>
</dbReference>
<feature type="domain" description="Reverse transcriptase RNase H-like" evidence="7">
    <location>
        <begin position="27"/>
        <end position="80"/>
    </location>
</feature>
<evidence type="ECO:0000256" key="5">
    <source>
        <dbReference type="ARBA" id="ARBA00022801"/>
    </source>
</evidence>
<keyword evidence="5" id="KW-0378">Hydrolase</keyword>
<organism evidence="8 9">
    <name type="scientific">Gossypium australe</name>
    <dbReference type="NCBI Taxonomy" id="47621"/>
    <lineage>
        <taxon>Eukaryota</taxon>
        <taxon>Viridiplantae</taxon>
        <taxon>Streptophyta</taxon>
        <taxon>Embryophyta</taxon>
        <taxon>Tracheophyta</taxon>
        <taxon>Spermatophyta</taxon>
        <taxon>Magnoliopsida</taxon>
        <taxon>eudicotyledons</taxon>
        <taxon>Gunneridae</taxon>
        <taxon>Pentapetalae</taxon>
        <taxon>rosids</taxon>
        <taxon>malvids</taxon>
        <taxon>Malvales</taxon>
        <taxon>Malvaceae</taxon>
        <taxon>Malvoideae</taxon>
        <taxon>Gossypium</taxon>
    </lineage>
</organism>
<accession>A0A5B6WIK3</accession>
<dbReference type="OrthoDB" id="1430787at2759"/>